<proteinExistence type="predicted"/>
<comment type="caution">
    <text evidence="3">The sequence shown here is derived from an EMBL/GenBank/DDBJ whole genome shotgun (WGS) entry which is preliminary data.</text>
</comment>
<evidence type="ECO:0000256" key="1">
    <source>
        <dbReference type="SAM" id="MobiDB-lite"/>
    </source>
</evidence>
<evidence type="ECO:0000313" key="4">
    <source>
        <dbReference type="Proteomes" id="UP000193920"/>
    </source>
</evidence>
<feature type="region of interest" description="Disordered" evidence="1">
    <location>
        <begin position="62"/>
        <end position="125"/>
    </location>
</feature>
<keyword evidence="2" id="KW-1133">Transmembrane helix</keyword>
<keyword evidence="2" id="KW-0472">Membrane</keyword>
<accession>A0A1Y2CUC0</accession>
<name>A0A1Y2CUC0_9FUNG</name>
<evidence type="ECO:0000256" key="2">
    <source>
        <dbReference type="SAM" id="Phobius"/>
    </source>
</evidence>
<sequence>MYIKSFEENNKKTKKYEWSSQNDIDNTYVNTKKFEKRGIFDWFGNDDDYDYYNGPVNNYFDIPPENTNNTNRSVGDAAINSKNDTNNQNTNLTSVSNANNIGNTNSSSNSNNNSSNNNSIDGVNVPIEKGNGLGVSESNISSSDKIGKDSGSFISVLIIILTVLSLFVVGAAYYVHKKKLYDKEANSSKDEFSFGVMNPYSSSKNSSKNSFSNDEYALDIMNTYQNVTPGYTDSLKQDKDNIPLENYQQIIGTTNTTNLSPINGSFNFSGFDDSIPLISQSSMITVPEQAAISRINNNYYSPNPKYY</sequence>
<dbReference type="Proteomes" id="UP000193920">
    <property type="component" value="Unassembled WGS sequence"/>
</dbReference>
<feature type="compositionally biased region" description="Low complexity" evidence="1">
    <location>
        <begin position="80"/>
        <end position="119"/>
    </location>
</feature>
<feature type="transmembrane region" description="Helical" evidence="2">
    <location>
        <begin position="153"/>
        <end position="175"/>
    </location>
</feature>
<protein>
    <submittedName>
        <fullName evidence="3">Uncharacterized protein</fullName>
    </submittedName>
</protein>
<dbReference type="EMBL" id="MCOG01000097">
    <property type="protein sequence ID" value="ORY50660.1"/>
    <property type="molecule type" value="Genomic_DNA"/>
</dbReference>
<evidence type="ECO:0000313" key="3">
    <source>
        <dbReference type="EMBL" id="ORY50660.1"/>
    </source>
</evidence>
<dbReference type="OrthoDB" id="10684855at2759"/>
<gene>
    <name evidence="3" type="ORF">LY90DRAFT_702906</name>
</gene>
<reference evidence="3 4" key="1">
    <citation type="submission" date="2016-08" db="EMBL/GenBank/DDBJ databases">
        <title>A Parts List for Fungal Cellulosomes Revealed by Comparative Genomics.</title>
        <authorList>
            <consortium name="DOE Joint Genome Institute"/>
            <person name="Haitjema C.H."/>
            <person name="Gilmore S.P."/>
            <person name="Henske J.K."/>
            <person name="Solomon K.V."/>
            <person name="De Groot R."/>
            <person name="Kuo A."/>
            <person name="Mondo S.J."/>
            <person name="Salamov A.A."/>
            <person name="Labutti K."/>
            <person name="Zhao Z."/>
            <person name="Chiniquy J."/>
            <person name="Barry K."/>
            <person name="Brewer H.M."/>
            <person name="Purvine S.O."/>
            <person name="Wright A.T."/>
            <person name="Boxma B."/>
            <person name="Van Alen T."/>
            <person name="Hackstein J.H."/>
            <person name="Baker S.E."/>
            <person name="Grigoriev I.V."/>
            <person name="O'Malley M.A."/>
        </authorList>
    </citation>
    <scope>NUCLEOTIDE SEQUENCE [LARGE SCALE GENOMIC DNA]</scope>
    <source>
        <strain evidence="3 4">G1</strain>
    </source>
</reference>
<keyword evidence="4" id="KW-1185">Reference proteome</keyword>
<organism evidence="3 4">
    <name type="scientific">Neocallimastix californiae</name>
    <dbReference type="NCBI Taxonomy" id="1754190"/>
    <lineage>
        <taxon>Eukaryota</taxon>
        <taxon>Fungi</taxon>
        <taxon>Fungi incertae sedis</taxon>
        <taxon>Chytridiomycota</taxon>
        <taxon>Chytridiomycota incertae sedis</taxon>
        <taxon>Neocallimastigomycetes</taxon>
        <taxon>Neocallimastigales</taxon>
        <taxon>Neocallimastigaceae</taxon>
        <taxon>Neocallimastix</taxon>
    </lineage>
</organism>
<keyword evidence="2" id="KW-0812">Transmembrane</keyword>
<dbReference type="AlphaFoldDB" id="A0A1Y2CUC0"/>